<dbReference type="InParanoid" id="G4ZH47"/>
<dbReference type="Proteomes" id="UP000002640">
    <property type="component" value="Unassembled WGS sequence"/>
</dbReference>
<evidence type="ECO:0000313" key="2">
    <source>
        <dbReference type="Proteomes" id="UP000002640"/>
    </source>
</evidence>
<name>G4ZH47_PHYSP</name>
<evidence type="ECO:0000313" key="1">
    <source>
        <dbReference type="EMBL" id="EGZ16720.1"/>
    </source>
</evidence>
<gene>
    <name evidence="1" type="ORF">PHYSODRAFT_440116</name>
</gene>
<accession>G4ZH47</accession>
<keyword evidence="2" id="KW-1185">Reference proteome</keyword>
<proteinExistence type="predicted"/>
<dbReference type="RefSeq" id="XP_009525778.1">
    <property type="nucleotide sequence ID" value="XM_009527483.1"/>
</dbReference>
<reference evidence="1 2" key="1">
    <citation type="journal article" date="2006" name="Science">
        <title>Phytophthora genome sequences uncover evolutionary origins and mechanisms of pathogenesis.</title>
        <authorList>
            <person name="Tyler B.M."/>
            <person name="Tripathy S."/>
            <person name="Zhang X."/>
            <person name="Dehal P."/>
            <person name="Jiang R.H."/>
            <person name="Aerts A."/>
            <person name="Arredondo F.D."/>
            <person name="Baxter L."/>
            <person name="Bensasson D."/>
            <person name="Beynon J.L."/>
            <person name="Chapman J."/>
            <person name="Damasceno C.M."/>
            <person name="Dorrance A.E."/>
            <person name="Dou D."/>
            <person name="Dickerman A.W."/>
            <person name="Dubchak I.L."/>
            <person name="Garbelotto M."/>
            <person name="Gijzen M."/>
            <person name="Gordon S.G."/>
            <person name="Govers F."/>
            <person name="Grunwald N.J."/>
            <person name="Huang W."/>
            <person name="Ivors K.L."/>
            <person name="Jones R.W."/>
            <person name="Kamoun S."/>
            <person name="Krampis K."/>
            <person name="Lamour K.H."/>
            <person name="Lee M.K."/>
            <person name="McDonald W.H."/>
            <person name="Medina M."/>
            <person name="Meijer H.J."/>
            <person name="Nordberg E.K."/>
            <person name="Maclean D.J."/>
            <person name="Ospina-Giraldo M.D."/>
            <person name="Morris P.F."/>
            <person name="Phuntumart V."/>
            <person name="Putnam N.H."/>
            <person name="Rash S."/>
            <person name="Rose J.K."/>
            <person name="Sakihama Y."/>
            <person name="Salamov A.A."/>
            <person name="Savidor A."/>
            <person name="Scheuring C.F."/>
            <person name="Smith B.M."/>
            <person name="Sobral B.W."/>
            <person name="Terry A."/>
            <person name="Torto-Alalibo T.A."/>
            <person name="Win J."/>
            <person name="Xu Z."/>
            <person name="Zhang H."/>
            <person name="Grigoriev I.V."/>
            <person name="Rokhsar D.S."/>
            <person name="Boore J.L."/>
        </authorList>
    </citation>
    <scope>NUCLEOTIDE SEQUENCE [LARGE SCALE GENOMIC DNA]</scope>
    <source>
        <strain evidence="1 2">P6497</strain>
    </source>
</reference>
<dbReference type="EMBL" id="JH159154">
    <property type="protein sequence ID" value="EGZ16720.1"/>
    <property type="molecule type" value="Genomic_DNA"/>
</dbReference>
<dbReference type="GeneID" id="20652629"/>
<dbReference type="OMA" id="QIYWGCV"/>
<feature type="non-terminal residue" evidence="1">
    <location>
        <position position="140"/>
    </location>
</feature>
<protein>
    <submittedName>
        <fullName evidence="1">Uncharacterized protein</fullName>
    </submittedName>
</protein>
<sequence length="140" mass="15836">MEELTEQQLSIWDQQIYWGCVLELRLHDDCPLLVSTWNGKNAAAGGGGGAPMEYNTVQISKEAAEDLDDLQEEWENVVVAEEQAFELSRLKRKREKLELRGAIEHTEVLRYDNGKSEPRLLGVIQKRAIGDGNGGKQKRQ</sequence>
<dbReference type="KEGG" id="psoj:PHYSODRAFT_440116"/>
<organism evidence="1 2">
    <name type="scientific">Phytophthora sojae (strain P6497)</name>
    <name type="common">Soybean stem and root rot agent</name>
    <name type="synonym">Phytophthora megasperma f. sp. glycines</name>
    <dbReference type="NCBI Taxonomy" id="1094619"/>
    <lineage>
        <taxon>Eukaryota</taxon>
        <taxon>Sar</taxon>
        <taxon>Stramenopiles</taxon>
        <taxon>Oomycota</taxon>
        <taxon>Peronosporomycetes</taxon>
        <taxon>Peronosporales</taxon>
        <taxon>Peronosporaceae</taxon>
        <taxon>Phytophthora</taxon>
    </lineage>
</organism>
<dbReference type="AlphaFoldDB" id="G4ZH47"/>